<evidence type="ECO:0000313" key="3">
    <source>
        <dbReference type="Proteomes" id="UP001201980"/>
    </source>
</evidence>
<protein>
    <recommendedName>
        <fullName evidence="1">BTB domain-containing protein</fullName>
    </recommendedName>
</protein>
<reference evidence="2" key="1">
    <citation type="submission" date="2022-07" db="EMBL/GenBank/DDBJ databases">
        <title>Draft genome sequence of Zalerion maritima ATCC 34329, a (micro)plastics degrading marine fungus.</title>
        <authorList>
            <person name="Paco A."/>
            <person name="Goncalves M.F.M."/>
            <person name="Rocha-Santos T.A.P."/>
            <person name="Alves A."/>
        </authorList>
    </citation>
    <scope>NUCLEOTIDE SEQUENCE</scope>
    <source>
        <strain evidence="2">ATCC 34329</strain>
    </source>
</reference>
<dbReference type="AlphaFoldDB" id="A0AAD5WUA5"/>
<dbReference type="InterPro" id="IPR011333">
    <property type="entry name" value="SKP1/BTB/POZ_sf"/>
</dbReference>
<sequence>MSSLPSQDDGWVTICADGDEFVVRRDLLVSKSDLFRNYFEATGDKTQVIRLDSNARILQHIVSFMRRGTFPFFFNGDGNLDIPMYNELLAEASYLGVRVLEHYVRSGDYMGQRVSFPPYDVDGDTLRLGAVAVSQERAREIAAIKAAAPALEPSLTNKLEDSASSGGDEGHGMCQLAGRAERLVIPEYQQSPYNGSHLSSQALSETIPRMSGANNGSPGPLVGIDYLAGRDSVRFQCGRRLSARKEIFRLLVRKVENGKCVCAASECDPKRRFRDVAACKDHIRATHQHLFA</sequence>
<accession>A0AAD5WUA5</accession>
<keyword evidence="3" id="KW-1185">Reference proteome</keyword>
<dbReference type="SMART" id="SM00225">
    <property type="entry name" value="BTB"/>
    <property type="match status" value="1"/>
</dbReference>
<feature type="domain" description="BTB" evidence="1">
    <location>
        <begin position="12"/>
        <end position="68"/>
    </location>
</feature>
<dbReference type="SUPFAM" id="SSF54695">
    <property type="entry name" value="POZ domain"/>
    <property type="match status" value="1"/>
</dbReference>
<comment type="caution">
    <text evidence="2">The sequence shown here is derived from an EMBL/GenBank/DDBJ whole genome shotgun (WGS) entry which is preliminary data.</text>
</comment>
<dbReference type="EMBL" id="JAKWBI020000044">
    <property type="protein sequence ID" value="KAJ2904794.1"/>
    <property type="molecule type" value="Genomic_DNA"/>
</dbReference>
<name>A0AAD5WUA5_9PEZI</name>
<dbReference type="InterPro" id="IPR000210">
    <property type="entry name" value="BTB/POZ_dom"/>
</dbReference>
<evidence type="ECO:0000259" key="1">
    <source>
        <dbReference type="PROSITE" id="PS50097"/>
    </source>
</evidence>
<proteinExistence type="predicted"/>
<dbReference type="Gene3D" id="3.30.710.10">
    <property type="entry name" value="Potassium Channel Kv1.1, Chain A"/>
    <property type="match status" value="1"/>
</dbReference>
<dbReference type="PROSITE" id="PS50097">
    <property type="entry name" value="BTB"/>
    <property type="match status" value="1"/>
</dbReference>
<dbReference type="Proteomes" id="UP001201980">
    <property type="component" value="Unassembled WGS sequence"/>
</dbReference>
<organism evidence="2 3">
    <name type="scientific">Zalerion maritima</name>
    <dbReference type="NCBI Taxonomy" id="339359"/>
    <lineage>
        <taxon>Eukaryota</taxon>
        <taxon>Fungi</taxon>
        <taxon>Dikarya</taxon>
        <taxon>Ascomycota</taxon>
        <taxon>Pezizomycotina</taxon>
        <taxon>Sordariomycetes</taxon>
        <taxon>Lulworthiomycetidae</taxon>
        <taxon>Lulworthiales</taxon>
        <taxon>Lulworthiaceae</taxon>
        <taxon>Zalerion</taxon>
    </lineage>
</organism>
<evidence type="ECO:0000313" key="2">
    <source>
        <dbReference type="EMBL" id="KAJ2904794.1"/>
    </source>
</evidence>
<gene>
    <name evidence="2" type="ORF">MKZ38_007150</name>
</gene>